<dbReference type="GO" id="GO:0000049">
    <property type="term" value="F:tRNA binding"/>
    <property type="evidence" value="ECO:0007669"/>
    <property type="project" value="TreeGrafter"/>
</dbReference>
<feature type="domain" description="ELP1 alpha-solenoid" evidence="10">
    <location>
        <begin position="645"/>
        <end position="843"/>
    </location>
</feature>
<organism evidence="12 13">
    <name type="scientific">Polypedilum vanderplanki</name>
    <name type="common">Sleeping chironomid midge</name>
    <dbReference type="NCBI Taxonomy" id="319348"/>
    <lineage>
        <taxon>Eukaryota</taxon>
        <taxon>Metazoa</taxon>
        <taxon>Ecdysozoa</taxon>
        <taxon>Arthropoda</taxon>
        <taxon>Hexapoda</taxon>
        <taxon>Insecta</taxon>
        <taxon>Pterygota</taxon>
        <taxon>Neoptera</taxon>
        <taxon>Endopterygota</taxon>
        <taxon>Diptera</taxon>
        <taxon>Nematocera</taxon>
        <taxon>Chironomoidea</taxon>
        <taxon>Chironomidae</taxon>
        <taxon>Chironominae</taxon>
        <taxon>Polypedilum</taxon>
        <taxon>Polypedilum</taxon>
    </lineage>
</organism>
<dbReference type="EMBL" id="JADBJN010000003">
    <property type="protein sequence ID" value="KAG5673316.1"/>
    <property type="molecule type" value="Genomic_DNA"/>
</dbReference>
<dbReference type="InterPro" id="IPR056169">
    <property type="entry name" value="HB_ELP1"/>
</dbReference>
<evidence type="ECO:0000313" key="12">
    <source>
        <dbReference type="EMBL" id="KAG5673316.1"/>
    </source>
</evidence>
<dbReference type="InterPro" id="IPR056166">
    <property type="entry name" value="TPR_ELP1"/>
</dbReference>
<dbReference type="SUPFAM" id="SSF69322">
    <property type="entry name" value="Tricorn protease domain 2"/>
    <property type="match status" value="1"/>
</dbReference>
<feature type="region of interest" description="Disordered" evidence="6">
    <location>
        <begin position="1073"/>
        <end position="1105"/>
    </location>
</feature>
<gene>
    <name evidence="12" type="ORF">PVAND_003376</name>
</gene>
<evidence type="ECO:0000256" key="2">
    <source>
        <dbReference type="ARBA" id="ARBA00006086"/>
    </source>
</evidence>
<dbReference type="GO" id="GO:0002926">
    <property type="term" value="P:tRNA wobble base 5-methoxycarbonylmethyl-2-thiouridinylation"/>
    <property type="evidence" value="ECO:0007669"/>
    <property type="project" value="TreeGrafter"/>
</dbReference>
<keyword evidence="3 5" id="KW-0963">Cytoplasm</keyword>
<reference evidence="12" key="1">
    <citation type="submission" date="2021-03" db="EMBL/GenBank/DDBJ databases">
        <title>Chromosome level genome of the anhydrobiotic midge Polypedilum vanderplanki.</title>
        <authorList>
            <person name="Yoshida Y."/>
            <person name="Kikawada T."/>
            <person name="Gusev O."/>
        </authorList>
    </citation>
    <scope>NUCLEOTIDE SEQUENCE</scope>
    <source>
        <strain evidence="12">NIAS01</strain>
        <tissue evidence="12">Whole body or cell culture</tissue>
    </source>
</reference>
<evidence type="ECO:0000256" key="3">
    <source>
        <dbReference type="ARBA" id="ARBA00022490"/>
    </source>
</evidence>
<sequence length="1250" mass="145613">MRNLKLIYKRSHKYNGIKAQLMSQHVFDNISYIYDENDKIVKSIDHTTSEIKELCSFDGVIALEYVQINDCLCFATESGEIIIYNFNSNDYEVVGLISDGIETMSWSPDQELVVFITKSYNMILMFSTFDVLVEVSLNAKAEKEFITVGWGKKETQFHGSVGKNARKKEEIEVQNIEQLDKTITCCWRGDGDYFAVNFVGSNGRMFKVFDKEGVMQYVSELCANLQVPIAWKPFGLWIAKPEIYNNKYTITLFERNGLKHNELILPFTPDVEEVIDLCWNQDSDILLIETKCNDLYILYFYTICNYHWYLKQSMTFSNKLIFNWSQNYTESKQLHIIKSNGEYSILKFDFIVNHSSGQSEIDESIVAVIDGKKLLLTNFKSQLVPPPMSSITVSLPNSPNIVSFLHETNTFWDSNSFMTIDSLNLVKLYRCIFTNTVNGKRLVHTELAKEIQIKIPSFINHALWINAHHLLISNGSVLYLYSIDSETLLSELQLEDVICDIIKYENLYIAQILDGTLISIQVTTDNLIISDVEFHKLPELCERVLVTSNSNEKLIYALKNLKKKLYLNGKEIATDVTSFTITNDNDFLLYTTIGELKFIKINQNPEEVIDTRRIERGSRIVTLVKNKSQVIFQLPRGNLETISPRILSLKIIKKHLNVSNYKLAFDLIRKERINLNLIIDVQPQKFLDDMKLFIQQIDNIQWLNLFLTELKNEDITVTMYKYCDNSENVKDSAYSVDHKINYVCEKMLKIFTEVDKKKYLLPSITCYVKNENIENALQLIWDLKKEGGNDKEADDAVKYLLYLIDINVLYNYALGMYDYQLVMFVAQKSQKDPKEFVPFLQELNKLEPLYAKFKIDCHLKRYSKAIEHIAKLCESDESKFDECIDVIKKHNVYEAALNAFINHSKCYQKVCSLFGDYLRMKGKLLDASLMYERGHDYQQALSSARNILDWKRCLILARKSNYGETELNDLAEKLILSLNELGRYLEASELIRKFKPNDKKSLIETLMNAREYSQVLFEIAISGNEDLINSIVKPSLLQHFEITFKSITDDKSSYLTQKQRLLYLRQEKTKRIENPQDDEDEDMFSDTTSINSQTSRNTAKTFRSSKNKRKYERKLFNLKEGNKFEDIALLDSIWKLIHKIISHETQVMIKYMIIAGIEMSMDENAKELQKLYKDLLLTIKHTLDEIWLPEMMSAGKYPDTEEEMELFNLNTSLKNKLCYDLIKPEQRFKPKLNVIDFEMEIFREGLKKKN</sequence>
<comment type="caution">
    <text evidence="12">The sequence shown here is derived from an EMBL/GenBank/DDBJ whole genome shotgun (WGS) entry which is preliminary data.</text>
</comment>
<dbReference type="InterPro" id="IPR056165">
    <property type="entry name" value="Beta-prop_ELP1_2nd"/>
</dbReference>
<evidence type="ECO:0000259" key="10">
    <source>
        <dbReference type="Pfam" id="PF23925"/>
    </source>
</evidence>
<keyword evidence="4" id="KW-0819">tRNA processing</keyword>
<dbReference type="GO" id="GO:0005634">
    <property type="term" value="C:nucleus"/>
    <property type="evidence" value="ECO:0007669"/>
    <property type="project" value="UniProtKB-SubCell"/>
</dbReference>
<evidence type="ECO:0000256" key="6">
    <source>
        <dbReference type="SAM" id="MobiDB-lite"/>
    </source>
</evidence>
<dbReference type="GO" id="GO:0033588">
    <property type="term" value="C:elongator holoenzyme complex"/>
    <property type="evidence" value="ECO:0007669"/>
    <property type="project" value="InterPro"/>
</dbReference>
<dbReference type="Pfam" id="PF23925">
    <property type="entry name" value="A-sol_ELP1"/>
    <property type="match status" value="1"/>
</dbReference>
<comment type="pathway">
    <text evidence="1">tRNA modification; 5-methoxycarbonylmethyl-2-thiouridine-tRNA biosynthesis.</text>
</comment>
<feature type="compositionally biased region" description="Polar residues" evidence="6">
    <location>
        <begin position="1085"/>
        <end position="1102"/>
    </location>
</feature>
<dbReference type="InterPro" id="IPR006849">
    <property type="entry name" value="Elp1"/>
</dbReference>
<keyword evidence="13" id="KW-1185">Reference proteome</keyword>
<evidence type="ECO:0000256" key="5">
    <source>
        <dbReference type="PIRNR" id="PIRNR017233"/>
    </source>
</evidence>
<evidence type="ECO:0000256" key="4">
    <source>
        <dbReference type="ARBA" id="ARBA00022694"/>
    </source>
</evidence>
<name>A0A9J6BTV8_POLVA</name>
<dbReference type="Pfam" id="PF23797">
    <property type="entry name" value="Beta-prop_ELP1_2nd"/>
    <property type="match status" value="1"/>
</dbReference>
<accession>A0A9J6BTV8</accession>
<dbReference type="AlphaFoldDB" id="A0A9J6BTV8"/>
<dbReference type="InterPro" id="IPR056167">
    <property type="entry name" value="A-sol_ELP1"/>
</dbReference>
<dbReference type="Pfam" id="PF23936">
    <property type="entry name" value="HB_ELP1"/>
    <property type="match status" value="1"/>
</dbReference>
<comment type="function">
    <text evidence="5">Component of the elongator complex which is required for multiple tRNA modifications, including mcm5U (5-methoxycarbonylmethyl uridine), mcm5s2U (5-methoxycarbonylmethyl-2-thiouridine), and ncm5U (5-carbamoylmethyl uridine). The elongator complex catalyzes formation of carboxymethyluridine in the wobble base at position 34 in tRNAs.</text>
</comment>
<feature type="compositionally biased region" description="Acidic residues" evidence="6">
    <location>
        <begin position="1075"/>
        <end position="1084"/>
    </location>
</feature>
<evidence type="ECO:0000259" key="9">
    <source>
        <dbReference type="Pfam" id="PF23878"/>
    </source>
</evidence>
<evidence type="ECO:0000259" key="11">
    <source>
        <dbReference type="Pfam" id="PF23936"/>
    </source>
</evidence>
<dbReference type="InterPro" id="IPR056164">
    <property type="entry name" value="Beta-prop_ELP1_1st"/>
</dbReference>
<evidence type="ECO:0000256" key="1">
    <source>
        <dbReference type="ARBA" id="ARBA00005043"/>
    </source>
</evidence>
<dbReference type="PIRSF" id="PIRSF017233">
    <property type="entry name" value="IKAP"/>
    <property type="match status" value="1"/>
</dbReference>
<dbReference type="Pfam" id="PF04762">
    <property type="entry name" value="Beta-prop_ELP1_1st"/>
    <property type="match status" value="1"/>
</dbReference>
<evidence type="ECO:0000259" key="8">
    <source>
        <dbReference type="Pfam" id="PF23797"/>
    </source>
</evidence>
<proteinExistence type="inferred from homology"/>
<dbReference type="PANTHER" id="PTHR12747:SF0">
    <property type="entry name" value="ELONGATOR COMPLEX PROTEIN 1"/>
    <property type="match status" value="1"/>
</dbReference>
<evidence type="ECO:0000313" key="13">
    <source>
        <dbReference type="Proteomes" id="UP001107558"/>
    </source>
</evidence>
<dbReference type="PANTHER" id="PTHR12747">
    <property type="entry name" value="ELONGATOR COMPLEX PROTEIN 1"/>
    <property type="match status" value="1"/>
</dbReference>
<feature type="domain" description="ELP1 N-terminal second beta-propeller" evidence="8">
    <location>
        <begin position="368"/>
        <end position="621"/>
    </location>
</feature>
<feature type="domain" description="ELP1 TPR" evidence="9">
    <location>
        <begin position="850"/>
        <end position="1014"/>
    </location>
</feature>
<dbReference type="Proteomes" id="UP001107558">
    <property type="component" value="Chromosome 3"/>
</dbReference>
<protein>
    <recommendedName>
        <fullName evidence="5">Elongator complex protein 1</fullName>
    </recommendedName>
</protein>
<feature type="domain" description="ELP1 three-helical bundle" evidence="11">
    <location>
        <begin position="1026"/>
        <end position="1186"/>
    </location>
</feature>
<comment type="subcellular location">
    <subcellularLocation>
        <location evidence="5">Cytoplasm</location>
    </subcellularLocation>
    <subcellularLocation>
        <location evidence="5">Nucleus</location>
    </subcellularLocation>
</comment>
<comment type="similarity">
    <text evidence="2 5">Belongs to the ELP1/IKA1 family.</text>
</comment>
<dbReference type="Pfam" id="PF23878">
    <property type="entry name" value="TPR_ELP1"/>
    <property type="match status" value="1"/>
</dbReference>
<dbReference type="GO" id="GO:0005829">
    <property type="term" value="C:cytosol"/>
    <property type="evidence" value="ECO:0007669"/>
    <property type="project" value="TreeGrafter"/>
</dbReference>
<dbReference type="OrthoDB" id="40048at2759"/>
<feature type="domain" description="ELP1 first N-terminal beta-propeller" evidence="7">
    <location>
        <begin position="28"/>
        <end position="320"/>
    </location>
</feature>
<keyword evidence="5" id="KW-0539">Nucleus</keyword>
<evidence type="ECO:0000259" key="7">
    <source>
        <dbReference type="Pfam" id="PF04762"/>
    </source>
</evidence>